<evidence type="ECO:0000313" key="1">
    <source>
        <dbReference type="Proteomes" id="UP000887565"/>
    </source>
</evidence>
<organism evidence="1 2">
    <name type="scientific">Romanomermis culicivorax</name>
    <name type="common">Nematode worm</name>
    <dbReference type="NCBI Taxonomy" id="13658"/>
    <lineage>
        <taxon>Eukaryota</taxon>
        <taxon>Metazoa</taxon>
        <taxon>Ecdysozoa</taxon>
        <taxon>Nematoda</taxon>
        <taxon>Enoplea</taxon>
        <taxon>Dorylaimia</taxon>
        <taxon>Mermithida</taxon>
        <taxon>Mermithoidea</taxon>
        <taxon>Mermithidae</taxon>
        <taxon>Romanomermis</taxon>
    </lineage>
</organism>
<keyword evidence="1" id="KW-1185">Reference proteome</keyword>
<dbReference type="WBParaSite" id="nRc.2.0.1.t46223-RA">
    <property type="protein sequence ID" value="nRc.2.0.1.t46223-RA"/>
    <property type="gene ID" value="nRc.2.0.1.g46223"/>
</dbReference>
<dbReference type="Proteomes" id="UP000887565">
    <property type="component" value="Unplaced"/>
</dbReference>
<evidence type="ECO:0000313" key="2">
    <source>
        <dbReference type="WBParaSite" id="nRc.2.0.1.t46223-RA"/>
    </source>
</evidence>
<sequence length="76" mass="8838">KIGSHKKYDPVLRIKSFYTEAASFSTELYPVEPLVQNLLPVELTAEFKDIAVLEIQVTMERFKITTKIERNIRNII</sequence>
<name>A0A915L6T7_ROMCU</name>
<proteinExistence type="predicted"/>
<protein>
    <submittedName>
        <fullName evidence="2">Vitellogenin</fullName>
    </submittedName>
</protein>
<reference evidence="2" key="1">
    <citation type="submission" date="2022-11" db="UniProtKB">
        <authorList>
            <consortium name="WormBaseParasite"/>
        </authorList>
    </citation>
    <scope>IDENTIFICATION</scope>
</reference>
<dbReference type="AlphaFoldDB" id="A0A915L6T7"/>
<accession>A0A915L6T7</accession>